<accession>A0ABR0KTP6</accession>
<comment type="caution">
    <text evidence="1">The sequence shown here is derived from an EMBL/GenBank/DDBJ whole genome shotgun (WGS) entry which is preliminary data.</text>
</comment>
<reference evidence="1 2" key="1">
    <citation type="submission" date="2023-08" db="EMBL/GenBank/DDBJ databases">
        <title>Black Yeasts Isolated from many extreme environments.</title>
        <authorList>
            <person name="Coleine C."/>
            <person name="Stajich J.E."/>
            <person name="Selbmann L."/>
        </authorList>
    </citation>
    <scope>NUCLEOTIDE SEQUENCE [LARGE SCALE GENOMIC DNA]</scope>
    <source>
        <strain evidence="1 2">CCFEE 536</strain>
    </source>
</reference>
<gene>
    <name evidence="1" type="ORF">LTR16_001793</name>
</gene>
<dbReference type="InterPro" id="IPR029058">
    <property type="entry name" value="AB_hydrolase_fold"/>
</dbReference>
<protein>
    <submittedName>
        <fullName evidence="1">Uncharacterized protein</fullName>
    </submittedName>
</protein>
<proteinExistence type="predicted"/>
<dbReference type="Gene3D" id="3.40.50.1820">
    <property type="entry name" value="alpha/beta hydrolase"/>
    <property type="match status" value="1"/>
</dbReference>
<organism evidence="1 2">
    <name type="scientific">Cryomyces antarcticus</name>
    <dbReference type="NCBI Taxonomy" id="329879"/>
    <lineage>
        <taxon>Eukaryota</taxon>
        <taxon>Fungi</taxon>
        <taxon>Dikarya</taxon>
        <taxon>Ascomycota</taxon>
        <taxon>Pezizomycotina</taxon>
        <taxon>Dothideomycetes</taxon>
        <taxon>Dothideomycetes incertae sedis</taxon>
        <taxon>Cryomyces</taxon>
    </lineage>
</organism>
<dbReference type="Proteomes" id="UP001357485">
    <property type="component" value="Unassembled WGS sequence"/>
</dbReference>
<keyword evidence="2" id="KW-1185">Reference proteome</keyword>
<evidence type="ECO:0000313" key="2">
    <source>
        <dbReference type="Proteomes" id="UP001357485"/>
    </source>
</evidence>
<sequence length="121" mass="13320">MLGRFLGNEACDATHIDGGAREEYVSRFAPRGDLRSGFDTYRAAENHLGSGNIESAKTKLTMLVLAVGSEAFIGEEAKDQMDGVAQQVEYRGLTVGHQLAEESVEQLAETYLHFLQNLDRQ</sequence>
<name>A0ABR0KTP6_9PEZI</name>
<evidence type="ECO:0000313" key="1">
    <source>
        <dbReference type="EMBL" id="KAK5130034.1"/>
    </source>
</evidence>
<dbReference type="EMBL" id="JAVRRA010024729">
    <property type="protein sequence ID" value="KAK5130034.1"/>
    <property type="molecule type" value="Genomic_DNA"/>
</dbReference>